<evidence type="ECO:0000256" key="6">
    <source>
        <dbReference type="ARBA" id="ARBA00023242"/>
    </source>
</evidence>
<evidence type="ECO:0000256" key="4">
    <source>
        <dbReference type="ARBA" id="ARBA00023015"/>
    </source>
</evidence>
<dbReference type="GO" id="GO:0032021">
    <property type="term" value="C:NELF complex"/>
    <property type="evidence" value="ECO:0007669"/>
    <property type="project" value="TreeGrafter"/>
</dbReference>
<dbReference type="AlphaFoldDB" id="A0A9W8I9J3"/>
<evidence type="ECO:0000313" key="8">
    <source>
        <dbReference type="EMBL" id="KAJ2851387.1"/>
    </source>
</evidence>
<name>A0A9W8I9J3_9FUNG</name>
<keyword evidence="6" id="KW-0539">Nucleus</keyword>
<dbReference type="Pfam" id="PF04858">
    <property type="entry name" value="TH1"/>
    <property type="match status" value="1"/>
</dbReference>
<evidence type="ECO:0000256" key="2">
    <source>
        <dbReference type="ARBA" id="ARBA00005726"/>
    </source>
</evidence>
<dbReference type="InterPro" id="IPR006942">
    <property type="entry name" value="TH1"/>
</dbReference>
<dbReference type="PANTHER" id="PTHR12144">
    <property type="entry name" value="NEGATIVE ELONGATION FACTOR D"/>
    <property type="match status" value="1"/>
</dbReference>
<evidence type="ECO:0000256" key="7">
    <source>
        <dbReference type="SAM" id="MobiDB-lite"/>
    </source>
</evidence>
<accession>A0A9W8I9J3</accession>
<dbReference type="EMBL" id="JANBUW010000013">
    <property type="protein sequence ID" value="KAJ2851387.1"/>
    <property type="molecule type" value="Genomic_DNA"/>
</dbReference>
<protein>
    <recommendedName>
        <fullName evidence="10">TH1 protein</fullName>
    </recommendedName>
</protein>
<proteinExistence type="inferred from homology"/>
<evidence type="ECO:0008006" key="10">
    <source>
        <dbReference type="Google" id="ProtNLM"/>
    </source>
</evidence>
<comment type="subcellular location">
    <subcellularLocation>
        <location evidence="1">Nucleus</location>
    </subcellularLocation>
</comment>
<evidence type="ECO:0000256" key="5">
    <source>
        <dbReference type="ARBA" id="ARBA00023163"/>
    </source>
</evidence>
<dbReference type="OrthoDB" id="511287at2759"/>
<evidence type="ECO:0000256" key="1">
    <source>
        <dbReference type="ARBA" id="ARBA00004123"/>
    </source>
</evidence>
<keyword evidence="5" id="KW-0804">Transcription</keyword>
<evidence type="ECO:0000256" key="3">
    <source>
        <dbReference type="ARBA" id="ARBA00022491"/>
    </source>
</evidence>
<organism evidence="8 9">
    <name type="scientific">Coemansia brasiliensis</name>
    <dbReference type="NCBI Taxonomy" id="2650707"/>
    <lineage>
        <taxon>Eukaryota</taxon>
        <taxon>Fungi</taxon>
        <taxon>Fungi incertae sedis</taxon>
        <taxon>Zoopagomycota</taxon>
        <taxon>Kickxellomycotina</taxon>
        <taxon>Kickxellomycetes</taxon>
        <taxon>Kickxellales</taxon>
        <taxon>Kickxellaceae</taxon>
        <taxon>Coemansia</taxon>
    </lineage>
</organism>
<reference evidence="8" key="1">
    <citation type="submission" date="2022-07" db="EMBL/GenBank/DDBJ databases">
        <title>Phylogenomic reconstructions and comparative analyses of Kickxellomycotina fungi.</title>
        <authorList>
            <person name="Reynolds N.K."/>
            <person name="Stajich J.E."/>
            <person name="Barry K."/>
            <person name="Grigoriev I.V."/>
            <person name="Crous P."/>
            <person name="Smith M.E."/>
        </authorList>
    </citation>
    <scope>NUCLEOTIDE SEQUENCE</scope>
    <source>
        <strain evidence="8">NRRL 1566</strain>
    </source>
</reference>
<evidence type="ECO:0000313" key="9">
    <source>
        <dbReference type="Proteomes" id="UP001139887"/>
    </source>
</evidence>
<dbReference type="GO" id="GO:0034244">
    <property type="term" value="P:negative regulation of transcription elongation by RNA polymerase II"/>
    <property type="evidence" value="ECO:0007669"/>
    <property type="project" value="TreeGrafter"/>
</dbReference>
<dbReference type="Proteomes" id="UP001139887">
    <property type="component" value="Unassembled WGS sequence"/>
</dbReference>
<keyword evidence="3" id="KW-0678">Repressor</keyword>
<feature type="compositionally biased region" description="Polar residues" evidence="7">
    <location>
        <begin position="1"/>
        <end position="15"/>
    </location>
</feature>
<sequence>MAMPVNSSNENSVSLDDTEQKQRLLEEAKAELTKKGNYHLDTHGICIGYVVFMQLTAYFIVDAIMEPTAEKYAEQFLEAGGAPLNVMNMLKSGYEGMAAITNTISTDMGNAFSSDVNAAITDAISRKIIEKFDPEQADAEYSQTNQLPGHIVEMLSHQAWRKTIYTLSERYPNSIMLSAALQHIASQGHQAEMTLLSSASLQTNVFYSLLAECLEKVSPADEENLREKIEKLVGISCQREQTYLVSQYLLHSVRQKMGSKAVGVWRIQQELESHMLDKYKRPQLAINIRLLLDGLVVGGGDRVADAVASIVQGAYAAPGDVASLYKEYYSAVSCDKPGPPIRILQNERVLAPMIDQAFGGLWGKASHDQRSDLLDKYIWLIAYATIGTDRPMSSTAKDELQQLVAQMKELRSELPIHPIQTQIYRAIPKVLHWINTPVLARIVLLWIRDVTTYDNFTYYNTYFTSTEVPALLLLLEEIAYRHPLLKPLVFAAYKDSFESRVPDFLPEKQIKLQKMVINRMAALAQLDYALPILNYFDAKRDDVDESVMVYFLHRLLVQFEAPYPDQFCKPVLELIKHTIDSVKAGKDKEVTCIRDFLASIDGDLARSLLSELPDSSASTPISIE</sequence>
<keyword evidence="4" id="KW-0805">Transcription regulation</keyword>
<feature type="region of interest" description="Disordered" evidence="7">
    <location>
        <begin position="1"/>
        <end position="20"/>
    </location>
</feature>
<keyword evidence="9" id="KW-1185">Reference proteome</keyword>
<comment type="similarity">
    <text evidence="2">Belongs to the NELF-D family.</text>
</comment>
<dbReference type="PANTHER" id="PTHR12144:SF0">
    <property type="entry name" value="NEGATIVE ELONGATION FACTOR C_D"/>
    <property type="match status" value="1"/>
</dbReference>
<gene>
    <name evidence="8" type="ORF">IWW36_001154</name>
</gene>
<dbReference type="GO" id="GO:0003723">
    <property type="term" value="F:RNA binding"/>
    <property type="evidence" value="ECO:0007669"/>
    <property type="project" value="TreeGrafter"/>
</dbReference>
<comment type="caution">
    <text evidence="8">The sequence shown here is derived from an EMBL/GenBank/DDBJ whole genome shotgun (WGS) entry which is preliminary data.</text>
</comment>